<feature type="transmembrane region" description="Helical" evidence="10">
    <location>
        <begin position="26"/>
        <end position="46"/>
    </location>
</feature>
<feature type="transmembrane region" description="Helical" evidence="10">
    <location>
        <begin position="177"/>
        <end position="196"/>
    </location>
</feature>
<evidence type="ECO:0000256" key="2">
    <source>
        <dbReference type="ARBA" id="ARBA00004141"/>
    </source>
</evidence>
<dbReference type="EC" id="3.4.21.105" evidence="4"/>
<dbReference type="OrthoDB" id="10257275at2759"/>
<reference evidence="12" key="1">
    <citation type="journal article" date="2020" name="Stud. Mycol.">
        <title>101 Dothideomycetes genomes: a test case for predicting lifestyles and emergence of pathogens.</title>
        <authorList>
            <person name="Haridas S."/>
            <person name="Albert R."/>
            <person name="Binder M."/>
            <person name="Bloem J."/>
            <person name="Labutti K."/>
            <person name="Salamov A."/>
            <person name="Andreopoulos B."/>
            <person name="Baker S."/>
            <person name="Barry K."/>
            <person name="Bills G."/>
            <person name="Bluhm B."/>
            <person name="Cannon C."/>
            <person name="Castanera R."/>
            <person name="Culley D."/>
            <person name="Daum C."/>
            <person name="Ezra D."/>
            <person name="Gonzalez J."/>
            <person name="Henrissat B."/>
            <person name="Kuo A."/>
            <person name="Liang C."/>
            <person name="Lipzen A."/>
            <person name="Lutzoni F."/>
            <person name="Magnuson J."/>
            <person name="Mondo S."/>
            <person name="Nolan M."/>
            <person name="Ohm R."/>
            <person name="Pangilinan J."/>
            <person name="Park H.-J."/>
            <person name="Ramirez L."/>
            <person name="Alfaro M."/>
            <person name="Sun H."/>
            <person name="Tritt A."/>
            <person name="Yoshinaga Y."/>
            <person name="Zwiers L.-H."/>
            <person name="Turgeon B."/>
            <person name="Goodwin S."/>
            <person name="Spatafora J."/>
            <person name="Crous P."/>
            <person name="Grigoriev I."/>
        </authorList>
    </citation>
    <scope>NUCLEOTIDE SEQUENCE</scope>
    <source>
        <strain evidence="12">CBS 115976</strain>
    </source>
</reference>
<feature type="transmembrane region" description="Helical" evidence="10">
    <location>
        <begin position="66"/>
        <end position="87"/>
    </location>
</feature>
<organism evidence="12 13">
    <name type="scientific">Microthyrium microscopicum</name>
    <dbReference type="NCBI Taxonomy" id="703497"/>
    <lineage>
        <taxon>Eukaryota</taxon>
        <taxon>Fungi</taxon>
        <taxon>Dikarya</taxon>
        <taxon>Ascomycota</taxon>
        <taxon>Pezizomycotina</taxon>
        <taxon>Dothideomycetes</taxon>
        <taxon>Dothideomycetes incertae sedis</taxon>
        <taxon>Microthyriales</taxon>
        <taxon>Microthyriaceae</taxon>
        <taxon>Microthyrium</taxon>
    </lineage>
</organism>
<dbReference type="InterPro" id="IPR022764">
    <property type="entry name" value="Peptidase_S54_rhomboid_dom"/>
</dbReference>
<feature type="transmembrane region" description="Helical" evidence="10">
    <location>
        <begin position="136"/>
        <end position="156"/>
    </location>
</feature>
<keyword evidence="9 10" id="KW-0472">Membrane</keyword>
<comment type="subcellular location">
    <subcellularLocation>
        <location evidence="2">Membrane</location>
        <topology evidence="2">Multi-pass membrane protein</topology>
    </subcellularLocation>
</comment>
<dbReference type="PANTHER" id="PTHR43066:SF1">
    <property type="entry name" value="RHOMBOID PROTEIN 2"/>
    <property type="match status" value="1"/>
</dbReference>
<feature type="transmembrane region" description="Helical" evidence="10">
    <location>
        <begin position="202"/>
        <end position="223"/>
    </location>
</feature>
<evidence type="ECO:0000256" key="9">
    <source>
        <dbReference type="ARBA" id="ARBA00023136"/>
    </source>
</evidence>
<dbReference type="EMBL" id="MU004238">
    <property type="protein sequence ID" value="KAF2667031.1"/>
    <property type="molecule type" value="Genomic_DNA"/>
</dbReference>
<evidence type="ECO:0000259" key="11">
    <source>
        <dbReference type="Pfam" id="PF01694"/>
    </source>
</evidence>
<gene>
    <name evidence="12" type="ORF">BT63DRAFT_427449</name>
</gene>
<protein>
    <recommendedName>
        <fullName evidence="4">rhomboid protease</fullName>
        <ecNumber evidence="4">3.4.21.105</ecNumber>
    </recommendedName>
</protein>
<evidence type="ECO:0000256" key="1">
    <source>
        <dbReference type="ARBA" id="ARBA00000156"/>
    </source>
</evidence>
<feature type="transmembrane region" description="Helical" evidence="10">
    <location>
        <begin position="99"/>
        <end position="121"/>
    </location>
</feature>
<evidence type="ECO:0000313" key="13">
    <source>
        <dbReference type="Proteomes" id="UP000799302"/>
    </source>
</evidence>
<keyword evidence="8 10" id="KW-1133">Transmembrane helix</keyword>
<dbReference type="Gene3D" id="1.20.1540.10">
    <property type="entry name" value="Rhomboid-like"/>
    <property type="match status" value="1"/>
</dbReference>
<dbReference type="GO" id="GO:0016020">
    <property type="term" value="C:membrane"/>
    <property type="evidence" value="ECO:0007669"/>
    <property type="project" value="UniProtKB-SubCell"/>
</dbReference>
<dbReference type="AlphaFoldDB" id="A0A6A6U623"/>
<proteinExistence type="inferred from homology"/>
<keyword evidence="6 10" id="KW-0812">Transmembrane</keyword>
<dbReference type="InterPro" id="IPR035952">
    <property type="entry name" value="Rhomboid-like_sf"/>
</dbReference>
<name>A0A6A6U623_9PEZI</name>
<accession>A0A6A6U623</accession>
<dbReference type="PANTHER" id="PTHR43066">
    <property type="entry name" value="RHOMBOID-RELATED PROTEIN"/>
    <property type="match status" value="1"/>
</dbReference>
<keyword evidence="7" id="KW-0378">Hydrolase</keyword>
<keyword evidence="13" id="KW-1185">Reference proteome</keyword>
<sequence length="287" mass="30823">MSTTSFHLPALPTTARVRTALVKIPLATKVFLAIILLFWLISYINGFPKWAQLAPDLVFGGGAHRLSTYPFLHLGLFHTVINVLALAPLLERFELENGTLVTALLFSGPFSSFPGVLYTLICKLFSIKTPVQGASIWTFLLLTSTLYRASLTTPYISLPIPTLANSSGAPPTTPNPYRIPTALLPLIAILVTAFIIPGTSLLGHLCGALIGYGWGAGILKFLAPPEKILRWAEEKLQLRARLPGSYVAVDRSSGGRYGLLPTRENGNVELGTVGGSSGGFGEGSRHE</sequence>
<dbReference type="Proteomes" id="UP000799302">
    <property type="component" value="Unassembled WGS sequence"/>
</dbReference>
<dbReference type="GO" id="GO:0004252">
    <property type="term" value="F:serine-type endopeptidase activity"/>
    <property type="evidence" value="ECO:0007669"/>
    <property type="project" value="InterPro"/>
</dbReference>
<feature type="domain" description="Peptidase S54 rhomboid" evidence="11">
    <location>
        <begin position="63"/>
        <end position="219"/>
    </location>
</feature>
<comment type="catalytic activity">
    <reaction evidence="1">
        <text>Cleaves type-1 transmembrane domains using a catalytic dyad composed of serine and histidine that are contributed by different transmembrane domains.</text>
        <dbReference type="EC" id="3.4.21.105"/>
    </reaction>
</comment>
<evidence type="ECO:0000256" key="5">
    <source>
        <dbReference type="ARBA" id="ARBA00022670"/>
    </source>
</evidence>
<evidence type="ECO:0000256" key="3">
    <source>
        <dbReference type="ARBA" id="ARBA00009045"/>
    </source>
</evidence>
<dbReference type="Pfam" id="PF01694">
    <property type="entry name" value="Rhomboid"/>
    <property type="match status" value="1"/>
</dbReference>
<keyword evidence="5" id="KW-0645">Protease</keyword>
<evidence type="ECO:0000256" key="4">
    <source>
        <dbReference type="ARBA" id="ARBA00013039"/>
    </source>
</evidence>
<comment type="similarity">
    <text evidence="3">Belongs to the peptidase S54 family.</text>
</comment>
<evidence type="ECO:0000256" key="7">
    <source>
        <dbReference type="ARBA" id="ARBA00022801"/>
    </source>
</evidence>
<evidence type="ECO:0000256" key="6">
    <source>
        <dbReference type="ARBA" id="ARBA00022692"/>
    </source>
</evidence>
<evidence type="ECO:0000256" key="10">
    <source>
        <dbReference type="SAM" id="Phobius"/>
    </source>
</evidence>
<evidence type="ECO:0000256" key="8">
    <source>
        <dbReference type="ARBA" id="ARBA00022989"/>
    </source>
</evidence>
<evidence type="ECO:0000313" key="12">
    <source>
        <dbReference type="EMBL" id="KAF2667031.1"/>
    </source>
</evidence>
<dbReference type="GO" id="GO:0006508">
    <property type="term" value="P:proteolysis"/>
    <property type="evidence" value="ECO:0007669"/>
    <property type="project" value="UniProtKB-KW"/>
</dbReference>
<dbReference type="SUPFAM" id="SSF144091">
    <property type="entry name" value="Rhomboid-like"/>
    <property type="match status" value="1"/>
</dbReference>